<dbReference type="InterPro" id="IPR036866">
    <property type="entry name" value="RibonucZ/Hydroxyglut_hydro"/>
</dbReference>
<dbReference type="AlphaFoldDB" id="A0A849B7V0"/>
<proteinExistence type="predicted"/>
<dbReference type="InterPro" id="IPR036909">
    <property type="entry name" value="Cyt_c-like_dom_sf"/>
</dbReference>
<evidence type="ECO:0000313" key="2">
    <source>
        <dbReference type="Proteomes" id="UP000542973"/>
    </source>
</evidence>
<dbReference type="GO" id="GO:0009055">
    <property type="term" value="F:electron transfer activity"/>
    <property type="evidence" value="ECO:0007669"/>
    <property type="project" value="InterPro"/>
</dbReference>
<name>A0A849B7V0_9BURK</name>
<sequence length="165" mass="17936">MALLLPASAFGDELAQRPLQPPDYRLAPRGIGDGVWLLEGANADFAVGNGCNIINTAFIDTGDGVVVVNTGPSRRYGEQQRVAIASVTISGGIAPDLRSLDSDCSALADPKKKQGCYSEIDQYFATTVRRGRTRDGRVYMPPFDETLTQEAVWALKTYLESRRPQ</sequence>
<dbReference type="SUPFAM" id="SSF56281">
    <property type="entry name" value="Metallo-hydrolase/oxidoreductase"/>
    <property type="match status" value="1"/>
</dbReference>
<protein>
    <submittedName>
        <fullName evidence="1">Uncharacterized protein</fullName>
    </submittedName>
</protein>
<gene>
    <name evidence="1" type="ORF">HLB16_06465</name>
</gene>
<dbReference type="EMBL" id="JABEMD010000008">
    <property type="protein sequence ID" value="NNH10526.1"/>
    <property type="molecule type" value="Genomic_DNA"/>
</dbReference>
<dbReference type="SUPFAM" id="SSF46626">
    <property type="entry name" value="Cytochrome c"/>
    <property type="match status" value="1"/>
</dbReference>
<dbReference type="GO" id="GO:0020037">
    <property type="term" value="F:heme binding"/>
    <property type="evidence" value="ECO:0007669"/>
    <property type="project" value="InterPro"/>
</dbReference>
<reference evidence="1 2" key="1">
    <citation type="submission" date="2020-05" db="EMBL/GenBank/DDBJ databases">
        <title>MicrobeNet Type strains.</title>
        <authorList>
            <person name="Nicholson A.C."/>
        </authorList>
    </citation>
    <scope>NUCLEOTIDE SEQUENCE [LARGE SCALE GENOMIC DNA]</scope>
    <source>
        <strain evidence="1 2">ATCC 700815</strain>
    </source>
</reference>
<evidence type="ECO:0000313" key="1">
    <source>
        <dbReference type="EMBL" id="NNH10526.1"/>
    </source>
</evidence>
<dbReference type="Proteomes" id="UP000542973">
    <property type="component" value="Unassembled WGS sequence"/>
</dbReference>
<organism evidence="1 2">
    <name type="scientific">Cupriavidus gilardii</name>
    <dbReference type="NCBI Taxonomy" id="82541"/>
    <lineage>
        <taxon>Bacteria</taxon>
        <taxon>Pseudomonadati</taxon>
        <taxon>Pseudomonadota</taxon>
        <taxon>Betaproteobacteria</taxon>
        <taxon>Burkholderiales</taxon>
        <taxon>Burkholderiaceae</taxon>
        <taxon>Cupriavidus</taxon>
    </lineage>
</organism>
<comment type="caution">
    <text evidence="1">The sequence shown here is derived from an EMBL/GenBank/DDBJ whole genome shotgun (WGS) entry which is preliminary data.</text>
</comment>
<accession>A0A849B7V0</accession>
<dbReference type="Gene3D" id="1.10.760.10">
    <property type="entry name" value="Cytochrome c-like domain"/>
    <property type="match status" value="1"/>
</dbReference>